<protein>
    <recommendedName>
        <fullName evidence="2 8">Shikimate dehydrogenase (NADP(+))</fullName>
        <shortName evidence="8">SDH</shortName>
        <ecNumber evidence="2 8">1.1.1.25</ecNumber>
    </recommendedName>
</protein>
<dbReference type="Pfam" id="PF01488">
    <property type="entry name" value="Shikimate_DH"/>
    <property type="match status" value="1"/>
</dbReference>
<dbReference type="InterPro" id="IPR006151">
    <property type="entry name" value="Shikm_DH/Glu-tRNA_Rdtase"/>
</dbReference>
<evidence type="ECO:0000313" key="12">
    <source>
        <dbReference type="EMBL" id="TCQ00533.1"/>
    </source>
</evidence>
<feature type="domain" description="Quinate/shikimate 5-dehydrogenase/glutamyl-tRNA reductase" evidence="9">
    <location>
        <begin position="121"/>
        <end position="173"/>
    </location>
</feature>
<keyword evidence="3 8" id="KW-0028">Amino-acid biosynthesis</keyword>
<feature type="binding site" evidence="8">
    <location>
        <position position="93"/>
    </location>
    <ligand>
        <name>shikimate</name>
        <dbReference type="ChEBI" id="CHEBI:36208"/>
    </ligand>
</feature>
<dbReference type="InterPro" id="IPR046346">
    <property type="entry name" value="Aminoacid_DH-like_N_sf"/>
</dbReference>
<dbReference type="RefSeq" id="WP_132849039.1">
    <property type="nucleotide sequence ID" value="NZ_CP058648.1"/>
</dbReference>
<feature type="domain" description="SDH C-terminal" evidence="11">
    <location>
        <begin position="250"/>
        <end position="272"/>
    </location>
</feature>
<comment type="caution">
    <text evidence="12">The sequence shown here is derived from an EMBL/GenBank/DDBJ whole genome shotgun (WGS) entry which is preliminary data.</text>
</comment>
<dbReference type="GO" id="GO:0009073">
    <property type="term" value="P:aromatic amino acid family biosynthetic process"/>
    <property type="evidence" value="ECO:0007669"/>
    <property type="project" value="UniProtKB-KW"/>
</dbReference>
<feature type="binding site" evidence="8">
    <location>
        <begin position="21"/>
        <end position="23"/>
    </location>
    <ligand>
        <name>shikimate</name>
        <dbReference type="ChEBI" id="CHEBI:36208"/>
    </ligand>
</feature>
<dbReference type="CDD" id="cd01065">
    <property type="entry name" value="NAD_bind_Shikimate_DH"/>
    <property type="match status" value="1"/>
</dbReference>
<dbReference type="Proteomes" id="UP000295504">
    <property type="component" value="Unassembled WGS sequence"/>
</dbReference>
<dbReference type="Pfam" id="PF08501">
    <property type="entry name" value="Shikimate_dh_N"/>
    <property type="match status" value="1"/>
</dbReference>
<dbReference type="GO" id="GO:0009423">
    <property type="term" value="P:chorismate biosynthetic process"/>
    <property type="evidence" value="ECO:0007669"/>
    <property type="project" value="UniProtKB-UniRule"/>
</dbReference>
<dbReference type="InterPro" id="IPR013708">
    <property type="entry name" value="Shikimate_DH-bd_N"/>
</dbReference>
<feature type="binding site" evidence="8">
    <location>
        <begin position="132"/>
        <end position="136"/>
    </location>
    <ligand>
        <name>NADP(+)</name>
        <dbReference type="ChEBI" id="CHEBI:58349"/>
    </ligand>
</feature>
<evidence type="ECO:0000256" key="6">
    <source>
        <dbReference type="ARBA" id="ARBA00023141"/>
    </source>
</evidence>
<dbReference type="GO" id="GO:0019632">
    <property type="term" value="P:shikimate metabolic process"/>
    <property type="evidence" value="ECO:0007669"/>
    <property type="project" value="InterPro"/>
</dbReference>
<comment type="subunit">
    <text evidence="8">Homodimer.</text>
</comment>
<keyword evidence="13" id="KW-1185">Reference proteome</keyword>
<name>A0A4R2TZ09_9FIRM</name>
<feature type="binding site" evidence="8">
    <location>
        <position position="227"/>
    </location>
    <ligand>
        <name>NADP(+)</name>
        <dbReference type="ChEBI" id="CHEBI:58349"/>
    </ligand>
</feature>
<dbReference type="NCBIfam" id="TIGR00507">
    <property type="entry name" value="aroE"/>
    <property type="match status" value="1"/>
</dbReference>
<evidence type="ECO:0000259" key="11">
    <source>
        <dbReference type="Pfam" id="PF18317"/>
    </source>
</evidence>
<dbReference type="SUPFAM" id="SSF51735">
    <property type="entry name" value="NAD(P)-binding Rossmann-fold domains"/>
    <property type="match status" value="1"/>
</dbReference>
<dbReference type="InterPro" id="IPR011342">
    <property type="entry name" value="Shikimate_DH"/>
</dbReference>
<dbReference type="UniPathway" id="UPA00053">
    <property type="reaction ID" value="UER00087"/>
</dbReference>
<evidence type="ECO:0000256" key="4">
    <source>
        <dbReference type="ARBA" id="ARBA00022857"/>
    </source>
</evidence>
<dbReference type="GO" id="GO:0008652">
    <property type="term" value="P:amino acid biosynthetic process"/>
    <property type="evidence" value="ECO:0007669"/>
    <property type="project" value="UniProtKB-KW"/>
</dbReference>
<dbReference type="SUPFAM" id="SSF53223">
    <property type="entry name" value="Aminoacid dehydrogenase-like, N-terminal domain"/>
    <property type="match status" value="1"/>
</dbReference>
<accession>A0A4R2TZ09</accession>
<evidence type="ECO:0000256" key="1">
    <source>
        <dbReference type="ARBA" id="ARBA00004871"/>
    </source>
</evidence>
<evidence type="ECO:0000256" key="8">
    <source>
        <dbReference type="HAMAP-Rule" id="MF_00222"/>
    </source>
</evidence>
<feature type="binding site" evidence="8">
    <location>
        <position position="257"/>
    </location>
    <ligand>
        <name>shikimate</name>
        <dbReference type="ChEBI" id="CHEBI:36208"/>
    </ligand>
</feature>
<dbReference type="PANTHER" id="PTHR21089:SF1">
    <property type="entry name" value="BIFUNCTIONAL 3-DEHYDROQUINATE DEHYDRATASE_SHIKIMATE DEHYDROGENASE, CHLOROPLASTIC"/>
    <property type="match status" value="1"/>
</dbReference>
<evidence type="ECO:0000256" key="3">
    <source>
        <dbReference type="ARBA" id="ARBA00022605"/>
    </source>
</evidence>
<dbReference type="EC" id="1.1.1.25" evidence="2 8"/>
<evidence type="ECO:0000256" key="2">
    <source>
        <dbReference type="ARBA" id="ARBA00012962"/>
    </source>
</evidence>
<evidence type="ECO:0000256" key="5">
    <source>
        <dbReference type="ARBA" id="ARBA00023002"/>
    </source>
</evidence>
<feature type="binding site" evidence="8">
    <location>
        <position position="68"/>
    </location>
    <ligand>
        <name>shikimate</name>
        <dbReference type="ChEBI" id="CHEBI:36208"/>
    </ligand>
</feature>
<reference evidence="12 13" key="1">
    <citation type="submission" date="2019-03" db="EMBL/GenBank/DDBJ databases">
        <title>Genomic Encyclopedia of Type Strains, Phase IV (KMG-IV): sequencing the most valuable type-strain genomes for metagenomic binning, comparative biology and taxonomic classification.</title>
        <authorList>
            <person name="Goeker M."/>
        </authorList>
    </citation>
    <scope>NUCLEOTIDE SEQUENCE [LARGE SCALE GENOMIC DNA]</scope>
    <source>
        <strain evidence="12 13">DSM 100013</strain>
    </source>
</reference>
<comment type="catalytic activity">
    <reaction evidence="7 8">
        <text>shikimate + NADP(+) = 3-dehydroshikimate + NADPH + H(+)</text>
        <dbReference type="Rhea" id="RHEA:17737"/>
        <dbReference type="ChEBI" id="CHEBI:15378"/>
        <dbReference type="ChEBI" id="CHEBI:16630"/>
        <dbReference type="ChEBI" id="CHEBI:36208"/>
        <dbReference type="ChEBI" id="CHEBI:57783"/>
        <dbReference type="ChEBI" id="CHEBI:58349"/>
        <dbReference type="EC" id="1.1.1.25"/>
    </reaction>
</comment>
<evidence type="ECO:0000313" key="13">
    <source>
        <dbReference type="Proteomes" id="UP000295504"/>
    </source>
</evidence>
<dbReference type="OrthoDB" id="9792692at2"/>
<proteinExistence type="inferred from homology"/>
<dbReference type="GO" id="GO:0004764">
    <property type="term" value="F:shikimate 3-dehydrogenase (NADP+) activity"/>
    <property type="evidence" value="ECO:0007669"/>
    <property type="project" value="UniProtKB-UniRule"/>
</dbReference>
<dbReference type="InterPro" id="IPR041121">
    <property type="entry name" value="SDH_C"/>
</dbReference>
<feature type="binding site" evidence="8">
    <location>
        <position position="108"/>
    </location>
    <ligand>
        <name>shikimate</name>
        <dbReference type="ChEBI" id="CHEBI:36208"/>
    </ligand>
</feature>
<feature type="binding site" evidence="8">
    <location>
        <position position="250"/>
    </location>
    <ligand>
        <name>NADP(+)</name>
        <dbReference type="ChEBI" id="CHEBI:58349"/>
    </ligand>
</feature>
<feature type="active site" description="Proton acceptor" evidence="8">
    <location>
        <position position="72"/>
    </location>
</feature>
<dbReference type="Pfam" id="PF18317">
    <property type="entry name" value="SDH_C"/>
    <property type="match status" value="1"/>
</dbReference>
<evidence type="ECO:0000256" key="7">
    <source>
        <dbReference type="ARBA" id="ARBA00049442"/>
    </source>
</evidence>
<dbReference type="Gene3D" id="3.40.50.720">
    <property type="entry name" value="NAD(P)-binding Rossmann-like Domain"/>
    <property type="match status" value="1"/>
</dbReference>
<gene>
    <name evidence="8" type="primary">aroE</name>
    <name evidence="12" type="ORF">EDD79_103021</name>
</gene>
<dbReference type="HAMAP" id="MF_00222">
    <property type="entry name" value="Shikimate_DH_AroE"/>
    <property type="match status" value="1"/>
</dbReference>
<dbReference type="EMBL" id="SLYC01000030">
    <property type="protein sequence ID" value="TCQ00533.1"/>
    <property type="molecule type" value="Genomic_DNA"/>
</dbReference>
<keyword evidence="6 8" id="KW-0057">Aromatic amino acid biosynthesis</keyword>
<keyword evidence="4 8" id="KW-0521">NADP</keyword>
<keyword evidence="5 8" id="KW-0560">Oxidoreductase</keyword>
<dbReference type="InterPro" id="IPR036291">
    <property type="entry name" value="NAD(P)-bd_dom_sf"/>
</dbReference>
<comment type="pathway">
    <text evidence="1 8">Metabolic intermediate biosynthesis; chorismate biosynthesis; chorismate from D-erythrose 4-phosphate and phosphoenolpyruvate: step 4/7.</text>
</comment>
<feature type="domain" description="Shikimate dehydrogenase substrate binding N-terminal" evidence="10">
    <location>
        <begin position="13"/>
        <end position="95"/>
    </location>
</feature>
<dbReference type="InterPro" id="IPR022893">
    <property type="entry name" value="Shikimate_DH_fam"/>
</dbReference>
<dbReference type="PANTHER" id="PTHR21089">
    <property type="entry name" value="SHIKIMATE DEHYDROGENASE"/>
    <property type="match status" value="1"/>
</dbReference>
<dbReference type="GO" id="GO:0050661">
    <property type="term" value="F:NADP binding"/>
    <property type="evidence" value="ECO:0007669"/>
    <property type="project" value="InterPro"/>
</dbReference>
<comment type="similarity">
    <text evidence="8">Belongs to the shikimate dehydrogenase family.</text>
</comment>
<dbReference type="AlphaFoldDB" id="A0A4R2TZ09"/>
<comment type="caution">
    <text evidence="8">Lacks conserved residue(s) required for the propagation of feature annotation.</text>
</comment>
<feature type="binding site" evidence="8">
    <location>
        <position position="84"/>
    </location>
    <ligand>
        <name>NADP(+)</name>
        <dbReference type="ChEBI" id="CHEBI:58349"/>
    </ligand>
</feature>
<feature type="binding site" evidence="8">
    <location>
        <position position="229"/>
    </location>
    <ligand>
        <name>shikimate</name>
        <dbReference type="ChEBI" id="CHEBI:36208"/>
    </ligand>
</feature>
<evidence type="ECO:0000259" key="9">
    <source>
        <dbReference type="Pfam" id="PF01488"/>
    </source>
</evidence>
<comment type="function">
    <text evidence="8">Involved in the biosynthesis of the chorismate, which leads to the biosynthesis of aromatic amino acids. Catalyzes the reversible NADPH linked reduction of 3-dehydroshikimate (DHSA) to yield shikimate (SA).</text>
</comment>
<evidence type="ECO:0000259" key="10">
    <source>
        <dbReference type="Pfam" id="PF08501"/>
    </source>
</evidence>
<sequence>MININGGTKAVCLIGNPVIYSLSPFIHNYGFGLHNVNSVYLAHHVEDNSVKEAVYGIKGLNYIGCNVTYPHKTSVIPFLDELTEEAKLIGAVNTIKNVNGKLVGYNTDGIGFINGLKNKGFDLNGKNICILGAGGAARSIIVSLIKEYRCNVIVCNRNINKAIEISNGLNKYSFSGTISECIEPSQLKSKDIDVLINCTPVGMSPNEDAIPFEEDLLIKKDMLVCDLIYKPYETKLLKKAKEIGCQVHYGLDMLLFQAIVAFKIWTDKDIPFGELEILLKRQIY</sequence>
<organism evidence="12 13">
    <name type="scientific">Serpentinicella alkaliphila</name>
    <dbReference type="NCBI Taxonomy" id="1734049"/>
    <lineage>
        <taxon>Bacteria</taxon>
        <taxon>Bacillati</taxon>
        <taxon>Bacillota</taxon>
        <taxon>Clostridia</taxon>
        <taxon>Peptostreptococcales</taxon>
        <taxon>Natronincolaceae</taxon>
        <taxon>Serpentinicella</taxon>
    </lineage>
</organism>
<dbReference type="Gene3D" id="3.40.50.10860">
    <property type="entry name" value="Leucine Dehydrogenase, chain A, domain 1"/>
    <property type="match status" value="1"/>
</dbReference>